<keyword evidence="2" id="KW-1133">Transmembrane helix</keyword>
<dbReference type="SUPFAM" id="SSF47769">
    <property type="entry name" value="SAM/Pointed domain"/>
    <property type="match status" value="1"/>
</dbReference>
<accession>A0A7S2QQL6</accession>
<gene>
    <name evidence="4" type="ORF">BRAN1462_LOCUS66486</name>
</gene>
<dbReference type="InterPro" id="IPR001660">
    <property type="entry name" value="SAM"/>
</dbReference>
<feature type="transmembrane region" description="Helical" evidence="2">
    <location>
        <begin position="134"/>
        <end position="167"/>
    </location>
</feature>
<dbReference type="AlphaFoldDB" id="A0A7S2QQL6"/>
<feature type="domain" description="SAM" evidence="3">
    <location>
        <begin position="338"/>
        <end position="408"/>
    </location>
</feature>
<proteinExistence type="predicted"/>
<evidence type="ECO:0000313" key="4">
    <source>
        <dbReference type="EMBL" id="CAD9648664.1"/>
    </source>
</evidence>
<feature type="region of interest" description="Disordered" evidence="1">
    <location>
        <begin position="467"/>
        <end position="495"/>
    </location>
</feature>
<feature type="transmembrane region" description="Helical" evidence="2">
    <location>
        <begin position="54"/>
        <end position="80"/>
    </location>
</feature>
<organism evidence="4">
    <name type="scientific">Zooxanthella nutricula</name>
    <dbReference type="NCBI Taxonomy" id="1333877"/>
    <lineage>
        <taxon>Eukaryota</taxon>
        <taxon>Sar</taxon>
        <taxon>Alveolata</taxon>
        <taxon>Dinophyceae</taxon>
        <taxon>Peridiniales</taxon>
        <taxon>Peridiniales incertae sedis</taxon>
        <taxon>Zooxanthella</taxon>
    </lineage>
</organism>
<evidence type="ECO:0000259" key="3">
    <source>
        <dbReference type="PROSITE" id="PS50105"/>
    </source>
</evidence>
<sequence>MGTFIDQNRCVPSNVADLGEQQCATVHVPLHGMGGKLGTPMGVEYSWANDTVEVYGYLFLWMTFWMWIMITVHDLALLTVNNRDYILDLRGIKRVFPCWRKLYILLGFRCWKRMACGGGILVARRRFLQKPMRIVSVICAPVFLLWAIIAFLVVVLPVVSTFFVIYPVRLSRAVIFVNCLSSAIFGLVLTFHCIAFVSRVDRRQIYAVTWSAGGQDASPCVCGCMYPLSGGTCSTLLLIGAAVAYKSSILAFRCLKGLRRSNWANLLSILFPIPLTAYEVAWTRPDGQPIQRRKTGEPVQGEPAFDPFALMDEQPNSQRTTVAFMPVAIEPEYEPSNWAAEDVEAYLEALGLEEYATQARSRGVDGPALLGLLREVPADGVGGLAELGVADRRHARMIRSQLGLVKPKSVSGLLTDPSAVSGHAAREMLGPRYKSRSLDPAALRGRPRSRAEYIGCCGFPCVRGENGAGLPDEDESDGEGEHEVSDAGRADKVEL</sequence>
<dbReference type="EMBL" id="HBGW01105237">
    <property type="protein sequence ID" value="CAD9648664.1"/>
    <property type="molecule type" value="Transcribed_RNA"/>
</dbReference>
<name>A0A7S2QQL6_9DINO</name>
<feature type="transmembrane region" description="Helical" evidence="2">
    <location>
        <begin position="263"/>
        <end position="282"/>
    </location>
</feature>
<protein>
    <recommendedName>
        <fullName evidence="3">SAM domain-containing protein</fullName>
    </recommendedName>
</protein>
<feature type="transmembrane region" description="Helical" evidence="2">
    <location>
        <begin position="173"/>
        <end position="197"/>
    </location>
</feature>
<dbReference type="Gene3D" id="1.10.150.50">
    <property type="entry name" value="Transcription Factor, Ets-1"/>
    <property type="match status" value="1"/>
</dbReference>
<evidence type="ECO:0000256" key="2">
    <source>
        <dbReference type="SAM" id="Phobius"/>
    </source>
</evidence>
<dbReference type="InterPro" id="IPR013761">
    <property type="entry name" value="SAM/pointed_sf"/>
</dbReference>
<feature type="compositionally biased region" description="Basic and acidic residues" evidence="1">
    <location>
        <begin position="479"/>
        <end position="495"/>
    </location>
</feature>
<evidence type="ECO:0000256" key="1">
    <source>
        <dbReference type="SAM" id="MobiDB-lite"/>
    </source>
</evidence>
<dbReference type="PROSITE" id="PS50105">
    <property type="entry name" value="SAM_DOMAIN"/>
    <property type="match status" value="1"/>
</dbReference>
<keyword evidence="2" id="KW-0472">Membrane</keyword>
<keyword evidence="2" id="KW-0812">Transmembrane</keyword>
<reference evidence="4" key="1">
    <citation type="submission" date="2021-01" db="EMBL/GenBank/DDBJ databases">
        <authorList>
            <person name="Corre E."/>
            <person name="Pelletier E."/>
            <person name="Niang G."/>
            <person name="Scheremetjew M."/>
            <person name="Finn R."/>
            <person name="Kale V."/>
            <person name="Holt S."/>
            <person name="Cochrane G."/>
            <person name="Meng A."/>
            <person name="Brown T."/>
            <person name="Cohen L."/>
        </authorList>
    </citation>
    <scope>NUCLEOTIDE SEQUENCE</scope>
    <source>
        <strain evidence="4">RCC3387</strain>
    </source>
</reference>